<evidence type="ECO:0000259" key="6">
    <source>
        <dbReference type="PROSITE" id="PS51212"/>
    </source>
</evidence>
<dbReference type="PRINTS" id="PR00458">
    <property type="entry name" value="PEROXIDASE"/>
</dbReference>
<dbReference type="PROSITE" id="PS50873">
    <property type="entry name" value="PEROXIDASE_4"/>
    <property type="match status" value="1"/>
</dbReference>
<organism evidence="7 8">
    <name type="scientific">Lasiosphaeria ovina</name>
    <dbReference type="NCBI Taxonomy" id="92902"/>
    <lineage>
        <taxon>Eukaryota</taxon>
        <taxon>Fungi</taxon>
        <taxon>Dikarya</taxon>
        <taxon>Ascomycota</taxon>
        <taxon>Pezizomycotina</taxon>
        <taxon>Sordariomycetes</taxon>
        <taxon>Sordariomycetidae</taxon>
        <taxon>Sordariales</taxon>
        <taxon>Lasiosphaeriaceae</taxon>
        <taxon>Lasiosphaeria</taxon>
    </lineage>
</organism>
<keyword evidence="1" id="KW-0677">Repeat</keyword>
<reference evidence="7" key="1">
    <citation type="journal article" date="2023" name="Mol. Phylogenet. Evol.">
        <title>Genome-scale phylogeny and comparative genomics of the fungal order Sordariales.</title>
        <authorList>
            <person name="Hensen N."/>
            <person name="Bonometti L."/>
            <person name="Westerberg I."/>
            <person name="Brannstrom I.O."/>
            <person name="Guillou S."/>
            <person name="Cros-Aarteil S."/>
            <person name="Calhoun S."/>
            <person name="Haridas S."/>
            <person name="Kuo A."/>
            <person name="Mondo S."/>
            <person name="Pangilinan J."/>
            <person name="Riley R."/>
            <person name="LaButti K."/>
            <person name="Andreopoulos B."/>
            <person name="Lipzen A."/>
            <person name="Chen C."/>
            <person name="Yan M."/>
            <person name="Daum C."/>
            <person name="Ng V."/>
            <person name="Clum A."/>
            <person name="Steindorff A."/>
            <person name="Ohm R.A."/>
            <person name="Martin F."/>
            <person name="Silar P."/>
            <person name="Natvig D.O."/>
            <person name="Lalanne C."/>
            <person name="Gautier V."/>
            <person name="Ament-Velasquez S.L."/>
            <person name="Kruys A."/>
            <person name="Hutchinson M.I."/>
            <person name="Powell A.J."/>
            <person name="Barry K."/>
            <person name="Miller A.N."/>
            <person name="Grigoriev I.V."/>
            <person name="Debuchy R."/>
            <person name="Gladieux P."/>
            <person name="Hiltunen Thoren M."/>
            <person name="Johannesson H."/>
        </authorList>
    </citation>
    <scope>NUCLEOTIDE SEQUENCE</scope>
    <source>
        <strain evidence="7">CBS 958.72</strain>
    </source>
</reference>
<dbReference type="InterPro" id="IPR010255">
    <property type="entry name" value="Haem_peroxidase_sf"/>
</dbReference>
<dbReference type="Proteomes" id="UP001287356">
    <property type="component" value="Unassembled WGS sequence"/>
</dbReference>
<dbReference type="InterPro" id="IPR002889">
    <property type="entry name" value="WSC_carb-bd"/>
</dbReference>
<feature type="domain" description="Plant heme peroxidase family profile" evidence="5">
    <location>
        <begin position="125"/>
        <end position="277"/>
    </location>
</feature>
<dbReference type="SUPFAM" id="SSF48113">
    <property type="entry name" value="Heme-dependent peroxidases"/>
    <property type="match status" value="1"/>
</dbReference>
<dbReference type="Gene3D" id="1.10.520.10">
    <property type="match status" value="1"/>
</dbReference>
<keyword evidence="8" id="KW-1185">Reference proteome</keyword>
<feature type="domain" description="WSC" evidence="6">
    <location>
        <begin position="825"/>
        <end position="917"/>
    </location>
</feature>
<evidence type="ECO:0000313" key="7">
    <source>
        <dbReference type="EMBL" id="KAK3373842.1"/>
    </source>
</evidence>
<dbReference type="FunFam" id="1.10.520.10:FF:000020">
    <property type="entry name" value="Peroxisomal ascorbate peroxidase"/>
    <property type="match status" value="1"/>
</dbReference>
<feature type="domain" description="WSC" evidence="6">
    <location>
        <begin position="934"/>
        <end position="1025"/>
    </location>
</feature>
<feature type="region of interest" description="Disordered" evidence="3">
    <location>
        <begin position="542"/>
        <end position="588"/>
    </location>
</feature>
<evidence type="ECO:0000256" key="2">
    <source>
        <dbReference type="RuleBase" id="RU004241"/>
    </source>
</evidence>
<evidence type="ECO:0000256" key="4">
    <source>
        <dbReference type="SAM" id="SignalP"/>
    </source>
</evidence>
<dbReference type="SMART" id="SM00321">
    <property type="entry name" value="WSC"/>
    <property type="match status" value="4"/>
</dbReference>
<feature type="chain" id="PRO_5042238159" evidence="4">
    <location>
        <begin position="22"/>
        <end position="1026"/>
    </location>
</feature>
<dbReference type="Gene3D" id="1.10.420.10">
    <property type="entry name" value="Peroxidase, domain 2"/>
    <property type="match status" value="1"/>
</dbReference>
<evidence type="ECO:0000259" key="5">
    <source>
        <dbReference type="PROSITE" id="PS50873"/>
    </source>
</evidence>
<dbReference type="AlphaFoldDB" id="A0AAE0N7P0"/>
<evidence type="ECO:0000256" key="1">
    <source>
        <dbReference type="ARBA" id="ARBA00022737"/>
    </source>
</evidence>
<evidence type="ECO:0000256" key="3">
    <source>
        <dbReference type="SAM" id="MobiDB-lite"/>
    </source>
</evidence>
<dbReference type="EMBL" id="JAULSN010000004">
    <property type="protein sequence ID" value="KAK3373842.1"/>
    <property type="molecule type" value="Genomic_DNA"/>
</dbReference>
<dbReference type="InterPro" id="IPR051589">
    <property type="entry name" value="Sialate-O-sulfotransferase"/>
</dbReference>
<dbReference type="PANTHER" id="PTHR45964">
    <property type="entry name" value="WSCD FAMILY MEMBER CG9164"/>
    <property type="match status" value="1"/>
</dbReference>
<feature type="domain" description="WSC" evidence="6">
    <location>
        <begin position="711"/>
        <end position="802"/>
    </location>
</feature>
<reference evidence="7" key="2">
    <citation type="submission" date="2023-06" db="EMBL/GenBank/DDBJ databases">
        <authorList>
            <consortium name="Lawrence Berkeley National Laboratory"/>
            <person name="Haridas S."/>
            <person name="Hensen N."/>
            <person name="Bonometti L."/>
            <person name="Westerberg I."/>
            <person name="Brannstrom I.O."/>
            <person name="Guillou S."/>
            <person name="Cros-Aarteil S."/>
            <person name="Calhoun S."/>
            <person name="Kuo A."/>
            <person name="Mondo S."/>
            <person name="Pangilinan J."/>
            <person name="Riley R."/>
            <person name="Labutti K."/>
            <person name="Andreopoulos B."/>
            <person name="Lipzen A."/>
            <person name="Chen C."/>
            <person name="Yanf M."/>
            <person name="Daum C."/>
            <person name="Ng V."/>
            <person name="Clum A."/>
            <person name="Steindorff A."/>
            <person name="Ohm R."/>
            <person name="Martin F."/>
            <person name="Silar P."/>
            <person name="Natvig D."/>
            <person name="Lalanne C."/>
            <person name="Gautier V."/>
            <person name="Ament-Velasquez S.L."/>
            <person name="Kruys A."/>
            <person name="Hutchinson M.I."/>
            <person name="Powell A.J."/>
            <person name="Barry K."/>
            <person name="Miller A.N."/>
            <person name="Grigoriev I.V."/>
            <person name="Debuchy R."/>
            <person name="Gladieux P."/>
            <person name="Thoren M.H."/>
            <person name="Johannesson H."/>
        </authorList>
    </citation>
    <scope>NUCLEOTIDE SEQUENCE</scope>
    <source>
        <strain evidence="7">CBS 958.72</strain>
    </source>
</reference>
<name>A0AAE0N7P0_9PEZI</name>
<dbReference type="GO" id="GO:0004601">
    <property type="term" value="F:peroxidase activity"/>
    <property type="evidence" value="ECO:0007669"/>
    <property type="project" value="InterPro"/>
</dbReference>
<gene>
    <name evidence="7" type="ORF">B0T24DRAFT_529707</name>
</gene>
<dbReference type="GO" id="GO:0020037">
    <property type="term" value="F:heme binding"/>
    <property type="evidence" value="ECO:0007669"/>
    <property type="project" value="InterPro"/>
</dbReference>
<proteinExistence type="inferred from homology"/>
<dbReference type="PROSITE" id="PS51212">
    <property type="entry name" value="WSC"/>
    <property type="match status" value="4"/>
</dbReference>
<dbReference type="Pfam" id="PF01822">
    <property type="entry name" value="WSC"/>
    <property type="match status" value="4"/>
</dbReference>
<comment type="similarity">
    <text evidence="2">Belongs to the peroxidase family.</text>
</comment>
<keyword evidence="4" id="KW-0732">Signal</keyword>
<dbReference type="GO" id="GO:0006979">
    <property type="term" value="P:response to oxidative stress"/>
    <property type="evidence" value="ECO:0007669"/>
    <property type="project" value="InterPro"/>
</dbReference>
<feature type="signal peptide" evidence="4">
    <location>
        <begin position="1"/>
        <end position="21"/>
    </location>
</feature>
<dbReference type="Pfam" id="PF00141">
    <property type="entry name" value="peroxidase"/>
    <property type="match status" value="1"/>
</dbReference>
<dbReference type="InterPro" id="IPR002016">
    <property type="entry name" value="Haem_peroxidase"/>
</dbReference>
<dbReference type="PANTHER" id="PTHR45964:SF5">
    <property type="entry name" value="WSCD FAMILY MEMBER CG9164"/>
    <property type="match status" value="1"/>
</dbReference>
<sequence length="1026" mass="105622">MKPHATLFAGLLSLAARAGRADPTWPAATDEMEEIIYQLHDFRARLFADAVTPCSNEASGPGRVTASEWLRVAFHDMSTANHYFGTGGLDASIQFELNNGENTGPGHTTALTWYSNFFSSRATMSDLIALGTCASVRSCGGPVVPLRLGRIDASAAGSNGVPQPQNSVVTFRQQFDRMGFTPTEMIQVTACGHTLGSVHSAEFPDLVPPGTGVNGQVPLDSSAAGFDNKVVTEFVDGTTQNPLVRGPAIAVGRNSDFKVFNSDGNATLNAMSSPAAFASVCQTVLQKMIDTVPPGVVLTDPIAPYMVKPVDMQLTLNQGAASLLLTGNIRVRTTNLPKENIRDVTFTWKDRNGGSNCGSSGCSLTTTLQGVGSGLDDTFGFFPISTTISASAGISSFTVKVNLVDGSSQFFDNNGNSYPLSDAVILQKPQSCLLQSSGALTVTALVRNDVTATPVTLGVEFLVPRGTSNGNPVPALNKATVAMTKGDCAGPLYTFYTASYSIAGGKSFNARISVTAGTAATDDFNRASDLAGSCIAFAGGTCASSSAPPSSASSSSTGTGSSVSTASSSITSSSSSSSSSSSASPSPTLMHKPALGGYVLKGCWTEGSGGRALTGASFAYDSMTLESCMGNCTGFDLFAAEYGRECYCGSALSAGSVQAPPTDCNMVCAGNQYEFCGAGNRLELYSTTATRSASTSSTPTATLAVRPTVGAYVFVGCQTEATSGRALTGPSFADNAMTLEACAASCTGYTYFGTEYGRECYCGMSPAAGSVPAILGDCSMTCSGNPLEYCGAGNRLELYKLASAVSSTSSSATSSTLGIKPTVSPFTFVGCWTEGTGARALSAKSYESAAAMTLESCAAFCAGYRYFGAEYASQCFCGNALHPTSSNASLGDCSMACTGNQYEYCGAGNRLELYRDDTVTVPTGPSQPATVSPNWGFYSCVTEASAGRALAAKSYADDAMTLETCGVYCAGYTFFGAEYARECYCGNAFASGATNTSLADCSMTCAGNGTEYCGGGGRLSVYVAHA</sequence>
<evidence type="ECO:0000313" key="8">
    <source>
        <dbReference type="Proteomes" id="UP001287356"/>
    </source>
</evidence>
<comment type="caution">
    <text evidence="7">The sequence shown here is derived from an EMBL/GenBank/DDBJ whole genome shotgun (WGS) entry which is preliminary data.</text>
</comment>
<feature type="domain" description="WSC" evidence="6">
    <location>
        <begin position="597"/>
        <end position="688"/>
    </location>
</feature>
<protein>
    <submittedName>
        <fullName evidence="7">Uncharacterized protein</fullName>
    </submittedName>
</protein>
<accession>A0AAE0N7P0</accession>